<dbReference type="OrthoDB" id="9804602at2"/>
<dbReference type="AlphaFoldDB" id="A0A3S9B3Z3"/>
<accession>A0A3S9B3Z3</accession>
<dbReference type="Pfam" id="PF04115">
    <property type="entry name" value="Ureidogly_lyase"/>
    <property type="match status" value="1"/>
</dbReference>
<dbReference type="GO" id="GO:0006145">
    <property type="term" value="P:purine nucleobase catabolic process"/>
    <property type="evidence" value="ECO:0007669"/>
    <property type="project" value="UniProtKB-UniRule"/>
</dbReference>
<evidence type="ECO:0000313" key="6">
    <source>
        <dbReference type="EMBL" id="AZN71637.1"/>
    </source>
</evidence>
<reference evidence="6 7" key="1">
    <citation type="submission" date="2018-09" db="EMBL/GenBank/DDBJ databases">
        <title>Marinorhizobium profundi gen. nov., sp. nov., isolated from a deep-sea sediment sample from the New Britain Trench and proposal of Marinorhizobiaceae fam. nov. in the order Rhizobiales of the class Alphaproteobacteria.</title>
        <authorList>
            <person name="Cao J."/>
        </authorList>
    </citation>
    <scope>NUCLEOTIDE SEQUENCE [LARGE SCALE GENOMIC DNA]</scope>
    <source>
        <strain evidence="6 7">WS11</strain>
    </source>
</reference>
<dbReference type="HAMAP" id="MF_00616">
    <property type="entry name" value="Ureidogly_lyase"/>
    <property type="match status" value="1"/>
</dbReference>
<comment type="cofactor">
    <cofactor evidence="5">
        <name>Ni(2+)</name>
        <dbReference type="ChEBI" id="CHEBI:49786"/>
    </cofactor>
</comment>
<dbReference type="Gene3D" id="2.60.120.480">
    <property type="entry name" value="Ureidoglycolate hydrolase"/>
    <property type="match status" value="1"/>
</dbReference>
<dbReference type="Proteomes" id="UP000268192">
    <property type="component" value="Chromosome"/>
</dbReference>
<dbReference type="InterPro" id="IPR023525">
    <property type="entry name" value="Ureidogly_lyase_bac"/>
</dbReference>
<dbReference type="GO" id="GO:0050385">
    <property type="term" value="F:ureidoglycolate lyase activity"/>
    <property type="evidence" value="ECO:0007669"/>
    <property type="project" value="UniProtKB-UniRule"/>
</dbReference>
<evidence type="ECO:0000256" key="1">
    <source>
        <dbReference type="ARBA" id="ARBA00011738"/>
    </source>
</evidence>
<dbReference type="UniPathway" id="UPA00395"/>
<evidence type="ECO:0000256" key="4">
    <source>
        <dbReference type="ARBA" id="ARBA00047684"/>
    </source>
</evidence>
<gene>
    <name evidence="5" type="primary">allA</name>
    <name evidence="6" type="ORF">D5400_10435</name>
</gene>
<dbReference type="PANTHER" id="PTHR21221:SF1">
    <property type="entry name" value="UREIDOGLYCOLATE LYASE"/>
    <property type="match status" value="1"/>
</dbReference>
<dbReference type="KEGG" id="abaw:D5400_10435"/>
<dbReference type="PANTHER" id="PTHR21221">
    <property type="entry name" value="UREIDOGLYCOLATE HYDROLASE"/>
    <property type="match status" value="1"/>
</dbReference>
<comment type="catalytic activity">
    <reaction evidence="4 5">
        <text>(S)-ureidoglycolate = urea + glyoxylate</text>
        <dbReference type="Rhea" id="RHEA:11304"/>
        <dbReference type="ChEBI" id="CHEBI:16199"/>
        <dbReference type="ChEBI" id="CHEBI:36655"/>
        <dbReference type="ChEBI" id="CHEBI:57296"/>
        <dbReference type="EC" id="4.3.2.3"/>
    </reaction>
</comment>
<dbReference type="EMBL" id="CP032509">
    <property type="protein sequence ID" value="AZN71637.1"/>
    <property type="molecule type" value="Genomic_DNA"/>
</dbReference>
<sequence>MAASVVCGFSALRPERLAALRLAVEPLTREAFAPFGSVMDIDGAELRMINGGTTERYHRLAVSDTDSEGRTIVSLFRGQPRAFPFSIAMMERHPEGSQAFYPLDKQDWLLAVAEDDSGRPARPRVFRASGVQGVSYGRNVWHHPLLALDDVSDFLVVDREGPGLNLEEYFYSEPFVIEAADLKKRDKP</sequence>
<comment type="function">
    <text evidence="5">Catalyzes the catabolism of the allantoin degradation intermediate (S)-ureidoglycolate, generating urea and glyoxylate. Involved in the utilization of allantoin as nitrogen source.</text>
</comment>
<dbReference type="CDD" id="cd20298">
    <property type="entry name" value="cupin_UAH"/>
    <property type="match status" value="1"/>
</dbReference>
<comment type="pathway">
    <text evidence="5">Nitrogen metabolism; (S)-allantoin degradation.</text>
</comment>
<protein>
    <recommendedName>
        <fullName evidence="5">Ureidoglycolate lyase</fullName>
        <ecNumber evidence="5">4.3.2.3</ecNumber>
    </recommendedName>
    <alternativeName>
        <fullName evidence="5">Ureidoglycolatase</fullName>
    </alternativeName>
</protein>
<keyword evidence="7" id="KW-1185">Reference proteome</keyword>
<dbReference type="EC" id="4.3.2.3" evidence="5"/>
<proteinExistence type="inferred from homology"/>
<dbReference type="InterPro" id="IPR047233">
    <property type="entry name" value="UAH_cupin"/>
</dbReference>
<dbReference type="InterPro" id="IPR011051">
    <property type="entry name" value="RmlC_Cupin_sf"/>
</dbReference>
<dbReference type="InterPro" id="IPR007247">
    <property type="entry name" value="Ureidogly_lyase"/>
</dbReference>
<evidence type="ECO:0000313" key="7">
    <source>
        <dbReference type="Proteomes" id="UP000268192"/>
    </source>
</evidence>
<organism evidence="6 7">
    <name type="scientific">Georhizobium profundi</name>
    <dbReference type="NCBI Taxonomy" id="2341112"/>
    <lineage>
        <taxon>Bacteria</taxon>
        <taxon>Pseudomonadati</taxon>
        <taxon>Pseudomonadota</taxon>
        <taxon>Alphaproteobacteria</taxon>
        <taxon>Hyphomicrobiales</taxon>
        <taxon>Rhizobiaceae</taxon>
        <taxon>Georhizobium</taxon>
    </lineage>
</organism>
<dbReference type="InterPro" id="IPR024060">
    <property type="entry name" value="Ureidoglycolate_lyase_dom_sf"/>
</dbReference>
<dbReference type="GO" id="GO:0000256">
    <property type="term" value="P:allantoin catabolic process"/>
    <property type="evidence" value="ECO:0007669"/>
    <property type="project" value="UniProtKB-UniRule"/>
</dbReference>
<dbReference type="NCBIfam" id="NF009932">
    <property type="entry name" value="PRK13395.1"/>
    <property type="match status" value="1"/>
</dbReference>
<dbReference type="SUPFAM" id="SSF51182">
    <property type="entry name" value="RmlC-like cupins"/>
    <property type="match status" value="1"/>
</dbReference>
<comment type="subunit">
    <text evidence="1 5">Homodimer.</text>
</comment>
<evidence type="ECO:0000256" key="3">
    <source>
        <dbReference type="ARBA" id="ARBA00023239"/>
    </source>
</evidence>
<evidence type="ECO:0000256" key="5">
    <source>
        <dbReference type="HAMAP-Rule" id="MF_00616"/>
    </source>
</evidence>
<name>A0A3S9B3Z3_9HYPH</name>
<dbReference type="GO" id="GO:0004848">
    <property type="term" value="F:ureidoglycolate hydrolase activity"/>
    <property type="evidence" value="ECO:0007669"/>
    <property type="project" value="InterPro"/>
</dbReference>
<keyword evidence="3 5" id="KW-0456">Lyase</keyword>
<evidence type="ECO:0000256" key="2">
    <source>
        <dbReference type="ARBA" id="ARBA00022631"/>
    </source>
</evidence>
<comment type="similarity">
    <text evidence="5">Belongs to the ureidoglycolate lyase family.</text>
</comment>
<keyword evidence="2 5" id="KW-0659">Purine metabolism</keyword>